<dbReference type="SUPFAM" id="SSF53328">
    <property type="entry name" value="Formyltransferase"/>
    <property type="match status" value="1"/>
</dbReference>
<dbReference type="InterPro" id="IPR036477">
    <property type="entry name" value="Formyl_transf_N_sf"/>
</dbReference>
<protein>
    <submittedName>
        <fullName evidence="3">Formyltransferase family protein</fullName>
    </submittedName>
</protein>
<evidence type="ECO:0000313" key="3">
    <source>
        <dbReference type="EMBL" id="MDI2590594.1"/>
    </source>
</evidence>
<evidence type="ECO:0000256" key="1">
    <source>
        <dbReference type="SAM" id="MobiDB-lite"/>
    </source>
</evidence>
<reference evidence="3 4" key="1">
    <citation type="submission" date="2023-02" db="EMBL/GenBank/DDBJ databases">
        <title>Pseudomonas chrutzelriedensis sp. nov., a potently antifungal strain isolated from moss.</title>
        <authorList>
            <person name="Schnyder A."/>
            <person name="Kalawong R."/>
            <person name="Eberl L."/>
            <person name="Agnoli K."/>
        </authorList>
    </citation>
    <scope>NUCLEOTIDE SEQUENCE [LARGE SCALE GENOMIC DNA]</scope>
    <source>
        <strain evidence="3 4">681</strain>
    </source>
</reference>
<dbReference type="Pfam" id="PF00551">
    <property type="entry name" value="Formyl_trans_N"/>
    <property type="match status" value="1"/>
</dbReference>
<evidence type="ECO:0000313" key="4">
    <source>
        <dbReference type="Proteomes" id="UP001159100"/>
    </source>
</evidence>
<dbReference type="InterPro" id="IPR002376">
    <property type="entry name" value="Formyl_transf_N"/>
</dbReference>
<dbReference type="PANTHER" id="PTHR11138:SF5">
    <property type="entry name" value="METHIONYL-TRNA FORMYLTRANSFERASE, MITOCHONDRIAL"/>
    <property type="match status" value="1"/>
</dbReference>
<dbReference type="Proteomes" id="UP001159100">
    <property type="component" value="Unassembled WGS sequence"/>
</dbReference>
<feature type="region of interest" description="Disordered" evidence="1">
    <location>
        <begin position="219"/>
        <end position="257"/>
    </location>
</feature>
<name>A0ABT6QJX0_9PSED</name>
<proteinExistence type="predicted"/>
<comment type="caution">
    <text evidence="3">The sequence shown here is derived from an EMBL/GenBank/DDBJ whole genome shotgun (WGS) entry which is preliminary data.</text>
</comment>
<dbReference type="RefSeq" id="WP_282315128.1">
    <property type="nucleotide sequence ID" value="NZ_JARBWL010000001.1"/>
</dbReference>
<dbReference type="EMBL" id="JARBWL010000001">
    <property type="protein sequence ID" value="MDI2590594.1"/>
    <property type="molecule type" value="Genomic_DNA"/>
</dbReference>
<keyword evidence="4" id="KW-1185">Reference proteome</keyword>
<feature type="domain" description="Formyl transferase N-terminal" evidence="2">
    <location>
        <begin position="94"/>
        <end position="179"/>
    </location>
</feature>
<dbReference type="PANTHER" id="PTHR11138">
    <property type="entry name" value="METHIONYL-TRNA FORMYLTRANSFERASE"/>
    <property type="match status" value="1"/>
</dbReference>
<feature type="compositionally biased region" description="Basic and acidic residues" evidence="1">
    <location>
        <begin position="227"/>
        <end position="237"/>
    </location>
</feature>
<dbReference type="Gene3D" id="3.40.50.12230">
    <property type="match status" value="1"/>
</dbReference>
<evidence type="ECO:0000259" key="2">
    <source>
        <dbReference type="Pfam" id="PF00551"/>
    </source>
</evidence>
<accession>A0ABT6QJX0</accession>
<sequence>MLIGAISDYLKSWRTGVNYAYLNFKDHPRGCEMLEHLIANGYPPSLVIEELCDAGIAGTQEQNDVLHLLPDYRAGETAQQLCLRDNIPYRIVSNLNDEDCLELIRTSGIDLIILGDTRIIKSHLIDASGMGIINVHPGILPEVRGNNPYAWAVLEGAQQGVTVHFIDKGVDTGPILKKVLLGTVPKNYASLVKGLNTLCAHALVSVLDNLSQGLISVSVQPESAPPTRKEASKDIKKQANQILEKGRTGAPVREQEC</sequence>
<gene>
    <name evidence="3" type="ORF">POF45_03985</name>
</gene>
<organism evidence="3 4">
    <name type="scientific">Pseudomonas fungipugnans</name>
    <dbReference type="NCBI Taxonomy" id="3024217"/>
    <lineage>
        <taxon>Bacteria</taxon>
        <taxon>Pseudomonadati</taxon>
        <taxon>Pseudomonadota</taxon>
        <taxon>Gammaproteobacteria</taxon>
        <taxon>Pseudomonadales</taxon>
        <taxon>Pseudomonadaceae</taxon>
        <taxon>Pseudomonas</taxon>
    </lineage>
</organism>